<evidence type="ECO:0000313" key="2">
    <source>
        <dbReference type="Proteomes" id="UP000813463"/>
    </source>
</evidence>
<sequence>MAMSSTEKAVMIVGIDESDESFHALEWTLDKFFTPYAPNFPFNVLLVYAKPTSTTAIGLTGPGAAQVLSFVEADLKRVAARIIIKAKDLCHSKSVHDVSVKVIEGDARSVLCGAVEKNNASMLVVGSHGYGALKRTFLGSVSDYCAHNAHCSVMIVKKPQTDN</sequence>
<dbReference type="PANTHER" id="PTHR46553:SF3">
    <property type="entry name" value="ADENINE NUCLEOTIDE ALPHA HYDROLASES-LIKE SUPERFAMILY PROTEIN"/>
    <property type="match status" value="1"/>
</dbReference>
<name>A0A9R0J1S5_SPIOL</name>
<keyword evidence="2" id="KW-1185">Reference proteome</keyword>
<protein>
    <submittedName>
        <fullName evidence="3">Universal stress protein PHOS34-like</fullName>
    </submittedName>
</protein>
<gene>
    <name evidence="3" type="primary">LOC110798877</name>
</gene>
<dbReference type="CDD" id="cd23659">
    <property type="entry name" value="USP_At3g01520-like"/>
    <property type="match status" value="1"/>
</dbReference>
<feature type="domain" description="UspA" evidence="1">
    <location>
        <begin position="11"/>
        <end position="157"/>
    </location>
</feature>
<dbReference type="GeneID" id="110798877"/>
<dbReference type="InterPro" id="IPR006016">
    <property type="entry name" value="UspA"/>
</dbReference>
<dbReference type="Proteomes" id="UP000813463">
    <property type="component" value="Chromosome 6"/>
</dbReference>
<dbReference type="SUPFAM" id="SSF52402">
    <property type="entry name" value="Adenine nucleotide alpha hydrolases-like"/>
    <property type="match status" value="1"/>
</dbReference>
<dbReference type="RefSeq" id="XP_021859767.2">
    <property type="nucleotide sequence ID" value="XM_022004075.2"/>
</dbReference>
<organism evidence="2 3">
    <name type="scientific">Spinacia oleracea</name>
    <name type="common">Spinach</name>
    <dbReference type="NCBI Taxonomy" id="3562"/>
    <lineage>
        <taxon>Eukaryota</taxon>
        <taxon>Viridiplantae</taxon>
        <taxon>Streptophyta</taxon>
        <taxon>Embryophyta</taxon>
        <taxon>Tracheophyta</taxon>
        <taxon>Spermatophyta</taxon>
        <taxon>Magnoliopsida</taxon>
        <taxon>eudicotyledons</taxon>
        <taxon>Gunneridae</taxon>
        <taxon>Pentapetalae</taxon>
        <taxon>Caryophyllales</taxon>
        <taxon>Chenopodiaceae</taxon>
        <taxon>Chenopodioideae</taxon>
        <taxon>Anserineae</taxon>
        <taxon>Spinacia</taxon>
    </lineage>
</organism>
<dbReference type="InterPro" id="IPR014729">
    <property type="entry name" value="Rossmann-like_a/b/a_fold"/>
</dbReference>
<dbReference type="KEGG" id="soe:110798877"/>
<evidence type="ECO:0000313" key="3">
    <source>
        <dbReference type="RefSeq" id="XP_021859767.2"/>
    </source>
</evidence>
<reference evidence="2" key="1">
    <citation type="journal article" date="2021" name="Nat. Commun.">
        <title>Genomic analyses provide insights into spinach domestication and the genetic basis of agronomic traits.</title>
        <authorList>
            <person name="Cai X."/>
            <person name="Sun X."/>
            <person name="Xu C."/>
            <person name="Sun H."/>
            <person name="Wang X."/>
            <person name="Ge C."/>
            <person name="Zhang Z."/>
            <person name="Wang Q."/>
            <person name="Fei Z."/>
            <person name="Jiao C."/>
            <person name="Wang Q."/>
        </authorList>
    </citation>
    <scope>NUCLEOTIDE SEQUENCE [LARGE SCALE GENOMIC DNA]</scope>
    <source>
        <strain evidence="2">cv. Varoflay</strain>
    </source>
</reference>
<dbReference type="InterPro" id="IPR006015">
    <property type="entry name" value="Universal_stress_UspA"/>
</dbReference>
<dbReference type="PANTHER" id="PTHR46553">
    <property type="entry name" value="ADENINE NUCLEOTIDE ALPHA HYDROLASES-LIKE SUPERFAMILY PROTEIN"/>
    <property type="match status" value="1"/>
</dbReference>
<dbReference type="AlphaFoldDB" id="A0A9R0J1S5"/>
<dbReference type="Pfam" id="PF00582">
    <property type="entry name" value="Usp"/>
    <property type="match status" value="1"/>
</dbReference>
<proteinExistence type="predicted"/>
<evidence type="ECO:0000259" key="1">
    <source>
        <dbReference type="Pfam" id="PF00582"/>
    </source>
</evidence>
<dbReference type="Gene3D" id="3.40.50.620">
    <property type="entry name" value="HUPs"/>
    <property type="match status" value="1"/>
</dbReference>
<reference evidence="3" key="2">
    <citation type="submission" date="2025-08" db="UniProtKB">
        <authorList>
            <consortium name="RefSeq"/>
        </authorList>
    </citation>
    <scope>IDENTIFICATION</scope>
    <source>
        <tissue evidence="3">Leaf</tissue>
    </source>
</reference>
<dbReference type="PRINTS" id="PR01438">
    <property type="entry name" value="UNVRSLSTRESS"/>
</dbReference>
<accession>A0A9R0J1S5</accession>